<name>A0A7J7GJW5_CAMSI</name>
<dbReference type="SUPFAM" id="SSF56112">
    <property type="entry name" value="Protein kinase-like (PK-like)"/>
    <property type="match status" value="1"/>
</dbReference>
<evidence type="ECO:0000313" key="2">
    <source>
        <dbReference type="EMBL" id="KAF5941102.1"/>
    </source>
</evidence>
<keyword evidence="3" id="KW-1185">Reference proteome</keyword>
<organism evidence="2 3">
    <name type="scientific">Camellia sinensis</name>
    <name type="common">Tea plant</name>
    <name type="synonym">Thea sinensis</name>
    <dbReference type="NCBI Taxonomy" id="4442"/>
    <lineage>
        <taxon>Eukaryota</taxon>
        <taxon>Viridiplantae</taxon>
        <taxon>Streptophyta</taxon>
        <taxon>Embryophyta</taxon>
        <taxon>Tracheophyta</taxon>
        <taxon>Spermatophyta</taxon>
        <taxon>Magnoliopsida</taxon>
        <taxon>eudicotyledons</taxon>
        <taxon>Gunneridae</taxon>
        <taxon>Pentapetalae</taxon>
        <taxon>asterids</taxon>
        <taxon>Ericales</taxon>
        <taxon>Theaceae</taxon>
        <taxon>Camellia</taxon>
    </lineage>
</organism>
<feature type="domain" description="Protein kinase" evidence="1">
    <location>
        <begin position="1"/>
        <end position="107"/>
    </location>
</feature>
<dbReference type="Pfam" id="PF07714">
    <property type="entry name" value="PK_Tyr_Ser-Thr"/>
    <property type="match status" value="1"/>
</dbReference>
<protein>
    <recommendedName>
        <fullName evidence="1">Protein kinase domain-containing protein</fullName>
    </recommendedName>
</protein>
<dbReference type="EMBL" id="JACBKZ010000010">
    <property type="protein sequence ID" value="KAF5941102.1"/>
    <property type="molecule type" value="Genomic_DNA"/>
</dbReference>
<dbReference type="InterPro" id="IPR000719">
    <property type="entry name" value="Prot_kinase_dom"/>
</dbReference>
<reference evidence="3" key="1">
    <citation type="journal article" date="2020" name="Nat. Commun.">
        <title>Genome assembly of wild tea tree DASZ reveals pedigree and selection history of tea varieties.</title>
        <authorList>
            <person name="Zhang W."/>
            <person name="Zhang Y."/>
            <person name="Qiu H."/>
            <person name="Guo Y."/>
            <person name="Wan H."/>
            <person name="Zhang X."/>
            <person name="Scossa F."/>
            <person name="Alseekh S."/>
            <person name="Zhang Q."/>
            <person name="Wang P."/>
            <person name="Xu L."/>
            <person name="Schmidt M.H."/>
            <person name="Jia X."/>
            <person name="Li D."/>
            <person name="Zhu A."/>
            <person name="Guo F."/>
            <person name="Chen W."/>
            <person name="Ni D."/>
            <person name="Usadel B."/>
            <person name="Fernie A.R."/>
            <person name="Wen W."/>
        </authorList>
    </citation>
    <scope>NUCLEOTIDE SEQUENCE [LARGE SCALE GENOMIC DNA]</scope>
    <source>
        <strain evidence="3">cv. G240</strain>
    </source>
</reference>
<reference evidence="2 3" key="2">
    <citation type="submission" date="2020-07" db="EMBL/GenBank/DDBJ databases">
        <title>Genome assembly of wild tea tree DASZ reveals pedigree and selection history of tea varieties.</title>
        <authorList>
            <person name="Zhang W."/>
        </authorList>
    </citation>
    <scope>NUCLEOTIDE SEQUENCE [LARGE SCALE GENOMIC DNA]</scope>
    <source>
        <strain evidence="3">cv. G240</strain>
        <tissue evidence="2">Leaf</tissue>
    </source>
</reference>
<evidence type="ECO:0000259" key="1">
    <source>
        <dbReference type="PROSITE" id="PS50011"/>
    </source>
</evidence>
<comment type="caution">
    <text evidence="2">The sequence shown here is derived from an EMBL/GenBank/DDBJ whole genome shotgun (WGS) entry which is preliminary data.</text>
</comment>
<dbReference type="GO" id="GO:0004672">
    <property type="term" value="F:protein kinase activity"/>
    <property type="evidence" value="ECO:0007669"/>
    <property type="project" value="InterPro"/>
</dbReference>
<sequence>MTTFEYLAPEFEEIGKDTAKADIYAFGVVLLQLITGRRTTQDTRGLSFMRWGRPLVEEKKYPELIDPMLIESHNLHQFYWMVHVVDKCIKWEPRRRPSIDKVSINKS</sequence>
<proteinExistence type="predicted"/>
<dbReference type="InterPro" id="IPR011009">
    <property type="entry name" value="Kinase-like_dom_sf"/>
</dbReference>
<dbReference type="PANTHER" id="PTHR47987">
    <property type="entry name" value="OS08G0249100 PROTEIN"/>
    <property type="match status" value="1"/>
</dbReference>
<dbReference type="AlphaFoldDB" id="A0A7J7GJW5"/>
<dbReference type="Proteomes" id="UP000593564">
    <property type="component" value="Unassembled WGS sequence"/>
</dbReference>
<dbReference type="Gene3D" id="1.10.510.10">
    <property type="entry name" value="Transferase(Phosphotransferase) domain 1"/>
    <property type="match status" value="1"/>
</dbReference>
<dbReference type="PROSITE" id="PS50011">
    <property type="entry name" value="PROTEIN_KINASE_DOM"/>
    <property type="match status" value="1"/>
</dbReference>
<evidence type="ECO:0000313" key="3">
    <source>
        <dbReference type="Proteomes" id="UP000593564"/>
    </source>
</evidence>
<dbReference type="InterPro" id="IPR001245">
    <property type="entry name" value="Ser-Thr/Tyr_kinase_cat_dom"/>
</dbReference>
<dbReference type="InterPro" id="IPR046958">
    <property type="entry name" value="RBK1/2/STUNTED"/>
</dbReference>
<dbReference type="GO" id="GO:0005524">
    <property type="term" value="F:ATP binding"/>
    <property type="evidence" value="ECO:0007669"/>
    <property type="project" value="InterPro"/>
</dbReference>
<gene>
    <name evidence="2" type="ORF">HYC85_022269</name>
</gene>
<accession>A0A7J7GJW5</accession>